<gene>
    <name evidence="1" type="ORF">HMPREF1052_0005</name>
</gene>
<dbReference type="PATRIC" id="fig|1095749.3.peg.241"/>
<accession>I3DI41</accession>
<keyword evidence="2" id="KW-1185">Reference proteome</keyword>
<organism evidence="1 2">
    <name type="scientific">Pasteurella bettyae CCUG 2042</name>
    <dbReference type="NCBI Taxonomy" id="1095749"/>
    <lineage>
        <taxon>Bacteria</taxon>
        <taxon>Pseudomonadati</taxon>
        <taxon>Pseudomonadota</taxon>
        <taxon>Gammaproteobacteria</taxon>
        <taxon>Pasteurellales</taxon>
        <taxon>Pasteurellaceae</taxon>
        <taxon>Pasteurella</taxon>
    </lineage>
</organism>
<proteinExistence type="predicted"/>
<dbReference type="EMBL" id="AJSX01000007">
    <property type="protein sequence ID" value="EIJ71384.1"/>
    <property type="molecule type" value="Genomic_DNA"/>
</dbReference>
<sequence>MNKESYKTMVCVETARIDKRLALGEEVSVKISVIDKENN</sequence>
<reference evidence="1 2" key="1">
    <citation type="submission" date="2012-03" db="EMBL/GenBank/DDBJ databases">
        <authorList>
            <person name="Harkins D.M."/>
            <person name="Madupu R."/>
            <person name="Durkin A.S."/>
            <person name="Torralba M."/>
            <person name="Methe B."/>
            <person name="Sutton G.G."/>
            <person name="Nelson K.E."/>
        </authorList>
    </citation>
    <scope>NUCLEOTIDE SEQUENCE [LARGE SCALE GENOMIC DNA]</scope>
    <source>
        <strain evidence="1 2">CCUG 2042</strain>
    </source>
</reference>
<dbReference type="Gene3D" id="2.70.98.10">
    <property type="match status" value="1"/>
</dbReference>
<dbReference type="Proteomes" id="UP000006457">
    <property type="component" value="Unassembled WGS sequence"/>
</dbReference>
<dbReference type="InterPro" id="IPR014718">
    <property type="entry name" value="GH-type_carb-bd"/>
</dbReference>
<dbReference type="GO" id="GO:0030246">
    <property type="term" value="F:carbohydrate binding"/>
    <property type="evidence" value="ECO:0007669"/>
    <property type="project" value="InterPro"/>
</dbReference>
<evidence type="ECO:0000313" key="1">
    <source>
        <dbReference type="EMBL" id="EIJ71384.1"/>
    </source>
</evidence>
<evidence type="ECO:0000313" key="2">
    <source>
        <dbReference type="Proteomes" id="UP000006457"/>
    </source>
</evidence>
<dbReference type="AlphaFoldDB" id="I3DI41"/>
<comment type="caution">
    <text evidence="1">The sequence shown here is derived from an EMBL/GenBank/DDBJ whole genome shotgun (WGS) entry which is preliminary data.</text>
</comment>
<protein>
    <submittedName>
        <fullName evidence="1">Uncharacterized protein</fullName>
    </submittedName>
</protein>
<name>I3DI41_9PAST</name>